<dbReference type="OrthoDB" id="525027at2759"/>
<reference evidence="2 3" key="1">
    <citation type="journal article" date="2014" name="PLoS ONE">
        <title>Global Analysis of Gene Expression Profiles in Physic Nut (Jatropha curcas L.) Seedlings Exposed to Salt Stress.</title>
        <authorList>
            <person name="Zhang L."/>
            <person name="Zhang C."/>
            <person name="Wu P."/>
            <person name="Chen Y."/>
            <person name="Li M."/>
            <person name="Jiang H."/>
            <person name="Wu G."/>
        </authorList>
    </citation>
    <scope>NUCLEOTIDE SEQUENCE [LARGE SCALE GENOMIC DNA]</scope>
    <source>
        <strain evidence="3">cv. GZQX0401</strain>
        <tissue evidence="2">Young leaves</tissue>
    </source>
</reference>
<name>A0A067K0K9_JATCU</name>
<evidence type="ECO:0000313" key="2">
    <source>
        <dbReference type="EMBL" id="KDP29726.1"/>
    </source>
</evidence>
<dbReference type="PANTHER" id="PTHR21243">
    <property type="entry name" value="PROTEIN SCAI"/>
    <property type="match status" value="1"/>
</dbReference>
<dbReference type="AlphaFoldDB" id="A0A067K0K9"/>
<accession>A0A067K0K9</accession>
<feature type="region of interest" description="Disordered" evidence="1">
    <location>
        <begin position="357"/>
        <end position="395"/>
    </location>
</feature>
<dbReference type="GO" id="GO:0003714">
    <property type="term" value="F:transcription corepressor activity"/>
    <property type="evidence" value="ECO:0007669"/>
    <property type="project" value="InterPro"/>
</dbReference>
<dbReference type="Proteomes" id="UP000027138">
    <property type="component" value="Unassembled WGS sequence"/>
</dbReference>
<proteinExistence type="predicted"/>
<feature type="compositionally biased region" description="Polar residues" evidence="1">
    <location>
        <begin position="357"/>
        <end position="366"/>
    </location>
</feature>
<dbReference type="Pfam" id="PF12070">
    <property type="entry name" value="SCAI"/>
    <property type="match status" value="2"/>
</dbReference>
<gene>
    <name evidence="2" type="ORF">JCGZ_18661</name>
</gene>
<keyword evidence="3" id="KW-1185">Reference proteome</keyword>
<sequence length="656" mass="73849">MATAVAQSDVVSQTFRALVENADRKFARVRDLPPYGHSQNHYFQKVFKAYMRLWKYQQENRSKLVEAGLNRWEIGEIASRIGQLYFNQYMRTSQARFLVEAYVFYEAILHRRYFEGAKTKDLGVRFKELRFYARFLLVSLILNRTEMVQLLVDKFRALVDDSKLNFRETNFKEWKLVVQEILHFMEVDTAFSNVRPLRYCVLFDSHPTSRPYVARFHARKVLKFKDAILTSYHRNEVKFAEITLDSYRMLQCLEWEPSGSMYQKRPVESVYQKRPVDSYENGNATDHSGASGLIDINLAADLTDPTLPPNPRKAVLYRPSVTHLLAVMATICEELPAESIMLIYLSASGKAGQINVSQMENSGGSRKSSKPRVVSGTSSEQSSSSSESLANGKRESSEYHDNYLLLGPRGAGGSNALYPGDIIPFTRRPLFLIIDSDNSHAFKAERGEPAALLLSPLKPAFKNLSGVDRTQNGSQFTFFLTAPLQAFCQMVGLSSGDADTVLHGAERGEPAALLLSPLKPAFKNLSGVDRTQNGSQFTFFLTAPLQAFCQMVGLSSGDADTDVYNDAEEILSNAFSEWEVILCTSKSLDLVWAQVFIFCRSVLSAFCSPRDSEQYIPVCLPHLPSPVSPSSDVVCSAVRRLANHFKTAHDFHFDDM</sequence>
<dbReference type="InterPro" id="IPR022709">
    <property type="entry name" value="SCAI"/>
</dbReference>
<dbReference type="STRING" id="180498.A0A067K0K9"/>
<evidence type="ECO:0000256" key="1">
    <source>
        <dbReference type="SAM" id="MobiDB-lite"/>
    </source>
</evidence>
<evidence type="ECO:0000313" key="3">
    <source>
        <dbReference type="Proteomes" id="UP000027138"/>
    </source>
</evidence>
<protein>
    <recommendedName>
        <fullName evidence="4">RGS domain-containing protein</fullName>
    </recommendedName>
</protein>
<organism evidence="2 3">
    <name type="scientific">Jatropha curcas</name>
    <name type="common">Barbados nut</name>
    <dbReference type="NCBI Taxonomy" id="180498"/>
    <lineage>
        <taxon>Eukaryota</taxon>
        <taxon>Viridiplantae</taxon>
        <taxon>Streptophyta</taxon>
        <taxon>Embryophyta</taxon>
        <taxon>Tracheophyta</taxon>
        <taxon>Spermatophyta</taxon>
        <taxon>Magnoliopsida</taxon>
        <taxon>eudicotyledons</taxon>
        <taxon>Gunneridae</taxon>
        <taxon>Pentapetalae</taxon>
        <taxon>rosids</taxon>
        <taxon>fabids</taxon>
        <taxon>Malpighiales</taxon>
        <taxon>Euphorbiaceae</taxon>
        <taxon>Crotonoideae</taxon>
        <taxon>Jatropheae</taxon>
        <taxon>Jatropha</taxon>
    </lineage>
</organism>
<dbReference type="EMBL" id="KK914734">
    <property type="protein sequence ID" value="KDP29726.1"/>
    <property type="molecule type" value="Genomic_DNA"/>
</dbReference>
<feature type="compositionally biased region" description="Low complexity" evidence="1">
    <location>
        <begin position="378"/>
        <end position="388"/>
    </location>
</feature>
<evidence type="ECO:0008006" key="4">
    <source>
        <dbReference type="Google" id="ProtNLM"/>
    </source>
</evidence>
<dbReference type="GO" id="GO:0006351">
    <property type="term" value="P:DNA-templated transcription"/>
    <property type="evidence" value="ECO:0007669"/>
    <property type="project" value="InterPro"/>
</dbReference>